<comment type="caution">
    <text evidence="2">The sequence shown here is derived from an EMBL/GenBank/DDBJ whole genome shotgun (WGS) entry which is preliminary data.</text>
</comment>
<evidence type="ECO:0000313" key="2">
    <source>
        <dbReference type="EMBL" id="GFG38951.1"/>
    </source>
</evidence>
<dbReference type="AlphaFoldDB" id="A0A6L2Q243"/>
<dbReference type="EMBL" id="BLKM01000839">
    <property type="protein sequence ID" value="GFG38951.1"/>
    <property type="molecule type" value="Genomic_DNA"/>
</dbReference>
<keyword evidence="3" id="KW-1185">Reference proteome</keyword>
<name>A0A6L2Q243_COPFO</name>
<dbReference type="InParanoid" id="A0A6L2Q243"/>
<gene>
    <name evidence="2" type="ORF">Cfor_12556</name>
</gene>
<proteinExistence type="predicted"/>
<accession>A0A6L2Q243</accession>
<dbReference type="OrthoDB" id="418748at2759"/>
<dbReference type="Proteomes" id="UP000502823">
    <property type="component" value="Unassembled WGS sequence"/>
</dbReference>
<feature type="coiled-coil region" evidence="1">
    <location>
        <begin position="148"/>
        <end position="175"/>
    </location>
</feature>
<reference evidence="3" key="1">
    <citation type="submission" date="2020-01" db="EMBL/GenBank/DDBJ databases">
        <title>Draft genome sequence of the Termite Coptotermes fromosanus.</title>
        <authorList>
            <person name="Itakura S."/>
            <person name="Yosikawa Y."/>
            <person name="Umezawa K."/>
        </authorList>
    </citation>
    <scope>NUCLEOTIDE SEQUENCE [LARGE SCALE GENOMIC DNA]</scope>
</reference>
<evidence type="ECO:0000313" key="3">
    <source>
        <dbReference type="Proteomes" id="UP000502823"/>
    </source>
</evidence>
<evidence type="ECO:0000256" key="1">
    <source>
        <dbReference type="SAM" id="Coils"/>
    </source>
</evidence>
<organism evidence="2 3">
    <name type="scientific">Coptotermes formosanus</name>
    <name type="common">Formosan subterranean termite</name>
    <dbReference type="NCBI Taxonomy" id="36987"/>
    <lineage>
        <taxon>Eukaryota</taxon>
        <taxon>Metazoa</taxon>
        <taxon>Ecdysozoa</taxon>
        <taxon>Arthropoda</taxon>
        <taxon>Hexapoda</taxon>
        <taxon>Insecta</taxon>
        <taxon>Pterygota</taxon>
        <taxon>Neoptera</taxon>
        <taxon>Polyneoptera</taxon>
        <taxon>Dictyoptera</taxon>
        <taxon>Blattodea</taxon>
        <taxon>Blattoidea</taxon>
        <taxon>Termitoidae</taxon>
        <taxon>Rhinotermitidae</taxon>
        <taxon>Coptotermes</taxon>
    </lineage>
</organism>
<keyword evidence="1" id="KW-0175">Coiled coil</keyword>
<sequence>MIIKSTCFEHKVIHKGTWMCPGTDVVNQIDHVIINKRHASRRKRRRWNTDKLKNEEDLNLYQQKINEKLEDTDEIQDIQTEWNQIKNVIVEAATESLGEKKGKRNEEWFDEECTTAIQEKNNMRIVMLQRMTRNNKENYREYRKRANKMCWEKKREMLRRQIESIEVDMERADTRKYYQSVNRFRKGFQTRINACKDNSGKLIEGDEKILEHWAKYFRTQFEKENSEEKSGEVFLTAEPLVIEPSQEEMKKAICNLKTNKALGEDDITAELIKNAISFEIPKKIERLVKVTLEGALARVIADGKVSTPFGISIGVRQGDGLSATLFDLVLHKALKNLQQNNMILNRRTQIYGCVDDILVTTRSPQLLKHYVRS</sequence>
<protein>
    <submittedName>
        <fullName evidence="2">Uncharacterized protein</fullName>
    </submittedName>
</protein>